<dbReference type="InterPro" id="IPR011009">
    <property type="entry name" value="Kinase-like_dom_sf"/>
</dbReference>
<dbReference type="Proteomes" id="UP000179467">
    <property type="component" value="Unassembled WGS sequence"/>
</dbReference>
<comment type="caution">
    <text evidence="2">The sequence shown here is derived from an EMBL/GenBank/DDBJ whole genome shotgun (WGS) entry which is preliminary data.</text>
</comment>
<protein>
    <submittedName>
        <fullName evidence="2">Fructosamine kinase</fullName>
    </submittedName>
</protein>
<dbReference type="RefSeq" id="WP_254684326.1">
    <property type="nucleotide sequence ID" value="NZ_MIPT01000001.1"/>
</dbReference>
<organism evidence="2 3">
    <name type="scientific">Edaphosphingomonas haloaromaticamans</name>
    <dbReference type="NCBI Taxonomy" id="653954"/>
    <lineage>
        <taxon>Bacteria</taxon>
        <taxon>Pseudomonadati</taxon>
        <taxon>Pseudomonadota</taxon>
        <taxon>Alphaproteobacteria</taxon>
        <taxon>Sphingomonadales</taxon>
        <taxon>Rhizorhabdaceae</taxon>
        <taxon>Edaphosphingomonas</taxon>
    </lineage>
</organism>
<keyword evidence="2" id="KW-0418">Kinase</keyword>
<evidence type="ECO:0000313" key="3">
    <source>
        <dbReference type="Proteomes" id="UP000179467"/>
    </source>
</evidence>
<sequence>MDRLENDGRLAGPAWADLATVLQRLHVATDQAYGWREDHAFGPLAIANDARSDWPAFWADNRIRCHIPYIAADLSHRLDTLADRLGEYLPHDPPPALLHGDLWGGNILVSAGRITGLIDPACYHGDREVDVAMLTLFDHPPPAFFDALDLAPGWQERQPVYRLWPLLVHLRLFGEGYAPAVAHALDLLGC</sequence>
<gene>
    <name evidence="2" type="ORF">BHE75_00189</name>
</gene>
<dbReference type="Gene3D" id="3.90.1200.10">
    <property type="match status" value="1"/>
</dbReference>
<reference evidence="2 3" key="1">
    <citation type="submission" date="2016-09" db="EMBL/GenBank/DDBJ databases">
        <title>Metabolic pathway, cell adaptation mechanisms and a novel monoxygenase revealed through proteogenomic-transcription analysis of a Sphingomonas haloaromaticamans strain degrading the fungicide ortho-phenylphenol.</title>
        <authorList>
            <person name="Perruchon C."/>
            <person name="Papadopoulou E.S."/>
            <person name="Rousidou C."/>
            <person name="Vasileiadis S."/>
            <person name="Tanou G."/>
            <person name="Amoutzias G."/>
            <person name="Molassiotis A."/>
            <person name="Karpouzas D.G."/>
        </authorList>
    </citation>
    <scope>NUCLEOTIDE SEQUENCE [LARGE SCALE GENOMIC DNA]</scope>
    <source>
        <strain evidence="2 3">P3</strain>
    </source>
</reference>
<dbReference type="InterPro" id="IPR016477">
    <property type="entry name" value="Fructo-/Ketosamine-3-kinase"/>
</dbReference>
<name>A0A1S1HCN5_9SPHN</name>
<dbReference type="PANTHER" id="PTHR12149">
    <property type="entry name" value="FRUCTOSAMINE 3 KINASE-RELATED PROTEIN"/>
    <property type="match status" value="1"/>
</dbReference>
<keyword evidence="2" id="KW-0808">Transferase</keyword>
<evidence type="ECO:0000313" key="2">
    <source>
        <dbReference type="EMBL" id="OHT18220.1"/>
    </source>
</evidence>
<accession>A0A1S1HCN5</accession>
<keyword evidence="3" id="KW-1185">Reference proteome</keyword>
<dbReference type="PANTHER" id="PTHR12149:SF8">
    <property type="entry name" value="PROTEIN-RIBULOSAMINE 3-KINASE"/>
    <property type="match status" value="1"/>
</dbReference>
<dbReference type="SUPFAM" id="SSF56112">
    <property type="entry name" value="Protein kinase-like (PK-like)"/>
    <property type="match status" value="1"/>
</dbReference>
<dbReference type="GO" id="GO:0016301">
    <property type="term" value="F:kinase activity"/>
    <property type="evidence" value="ECO:0007669"/>
    <property type="project" value="UniProtKB-KW"/>
</dbReference>
<dbReference type="Pfam" id="PF03881">
    <property type="entry name" value="Fructosamin_kin"/>
    <property type="match status" value="1"/>
</dbReference>
<evidence type="ECO:0000256" key="1">
    <source>
        <dbReference type="ARBA" id="ARBA00009460"/>
    </source>
</evidence>
<dbReference type="EMBL" id="MIPT01000001">
    <property type="protein sequence ID" value="OHT18220.1"/>
    <property type="molecule type" value="Genomic_DNA"/>
</dbReference>
<comment type="similarity">
    <text evidence="1">Belongs to the fructosamine kinase family.</text>
</comment>
<dbReference type="AlphaFoldDB" id="A0A1S1HCN5"/>
<proteinExistence type="inferred from homology"/>